<organism evidence="2 3">
    <name type="scientific">Tagetes erecta</name>
    <name type="common">African marigold</name>
    <dbReference type="NCBI Taxonomy" id="13708"/>
    <lineage>
        <taxon>Eukaryota</taxon>
        <taxon>Viridiplantae</taxon>
        <taxon>Streptophyta</taxon>
        <taxon>Embryophyta</taxon>
        <taxon>Tracheophyta</taxon>
        <taxon>Spermatophyta</taxon>
        <taxon>Magnoliopsida</taxon>
        <taxon>eudicotyledons</taxon>
        <taxon>Gunneridae</taxon>
        <taxon>Pentapetalae</taxon>
        <taxon>asterids</taxon>
        <taxon>campanulids</taxon>
        <taxon>Asterales</taxon>
        <taxon>Asteraceae</taxon>
        <taxon>Asteroideae</taxon>
        <taxon>Heliantheae alliance</taxon>
        <taxon>Tageteae</taxon>
        <taxon>Tagetes</taxon>
    </lineage>
</organism>
<evidence type="ECO:0000313" key="2">
    <source>
        <dbReference type="EMBL" id="KAK1420739.1"/>
    </source>
</evidence>
<evidence type="ECO:0000313" key="3">
    <source>
        <dbReference type="Proteomes" id="UP001229421"/>
    </source>
</evidence>
<reference evidence="2" key="1">
    <citation type="journal article" date="2023" name="bioRxiv">
        <title>Improved chromosome-level genome assembly for marigold (Tagetes erecta).</title>
        <authorList>
            <person name="Jiang F."/>
            <person name="Yuan L."/>
            <person name="Wang S."/>
            <person name="Wang H."/>
            <person name="Xu D."/>
            <person name="Wang A."/>
            <person name="Fan W."/>
        </authorList>
    </citation>
    <scope>NUCLEOTIDE SEQUENCE</scope>
    <source>
        <strain evidence="2">WSJ</strain>
        <tissue evidence="2">Leaf</tissue>
    </source>
</reference>
<dbReference type="EMBL" id="JAUHHV010000006">
    <property type="protein sequence ID" value="KAK1420739.1"/>
    <property type="molecule type" value="Genomic_DNA"/>
</dbReference>
<sequence length="132" mass="14988">MDEVRRGRGRPRKTPIDNNKVAGNLFSVVAKKNRKPRSKSNRRLVPVEVGSCKLISPSNVNPCSLSTNESLKIEEKPVDDHMVRLDRSSSDHQVDYLPSLSRIDIPGPIPNLDNLRMNGYRMDVFFDDIPDF</sequence>
<dbReference type="Proteomes" id="UP001229421">
    <property type="component" value="Unassembled WGS sequence"/>
</dbReference>
<accession>A0AAD8NTN5</accession>
<protein>
    <submittedName>
        <fullName evidence="2">Uncharacterized protein</fullName>
    </submittedName>
</protein>
<comment type="caution">
    <text evidence="2">The sequence shown here is derived from an EMBL/GenBank/DDBJ whole genome shotgun (WGS) entry which is preliminary data.</text>
</comment>
<gene>
    <name evidence="2" type="ORF">QVD17_22573</name>
</gene>
<feature type="region of interest" description="Disordered" evidence="1">
    <location>
        <begin position="1"/>
        <end position="20"/>
    </location>
</feature>
<name>A0AAD8NTN5_TARER</name>
<proteinExistence type="predicted"/>
<dbReference type="AlphaFoldDB" id="A0AAD8NTN5"/>
<keyword evidence="3" id="KW-1185">Reference proteome</keyword>
<evidence type="ECO:0000256" key="1">
    <source>
        <dbReference type="SAM" id="MobiDB-lite"/>
    </source>
</evidence>